<evidence type="ECO:0000313" key="3">
    <source>
        <dbReference type="EMBL" id="DAF42574.1"/>
    </source>
</evidence>
<name>A0A8S5RUW7_9CAUD</name>
<accession>A0A8S5RUW7</accession>
<dbReference type="Gene3D" id="3.40.50.720">
    <property type="entry name" value="NAD(P)-binding Rossmann-like Domain"/>
    <property type="match status" value="1"/>
</dbReference>
<dbReference type="InterPro" id="IPR001509">
    <property type="entry name" value="Epimerase_deHydtase"/>
</dbReference>
<sequence length="285" mass="33161">MNKKYLITGINGYIASFMTKYIKDLNSNSEIYGLLRKGSSLKEELKGFVTDLVYYDKEKYLYLDSNNNELDFSKFDYVIHLATNFKGDNSTESIVQLLEDNLLSTIALYKQIEKSDKQPHLLVASSWSAYKNYGEFAPANPYSATKYYAEDSSKMFNLEKLTFLRISDTYGLNDTRPKIHNLLTRKENPIKVLNSPSEQKINMTHIEDVTRAFLHCIENEYFDVADLYYKENEVTLEELVKFLKLENIMFGNKEVVELPNQTKAIPNFKLKHNIKEINKDLKRGE</sequence>
<dbReference type="PANTHER" id="PTHR43000">
    <property type="entry name" value="DTDP-D-GLUCOSE 4,6-DEHYDRATASE-RELATED"/>
    <property type="match status" value="1"/>
</dbReference>
<reference evidence="3" key="1">
    <citation type="journal article" date="2021" name="Proc. Natl. Acad. Sci. U.S.A.">
        <title>A Catalog of Tens of Thousands of Viruses from Human Metagenomes Reveals Hidden Associations with Chronic Diseases.</title>
        <authorList>
            <person name="Tisza M.J."/>
            <person name="Buck C.B."/>
        </authorList>
    </citation>
    <scope>NUCLEOTIDE SEQUENCE</scope>
    <source>
        <strain evidence="3">CtHip2</strain>
    </source>
</reference>
<dbReference type="SUPFAM" id="SSF51735">
    <property type="entry name" value="NAD(P)-binding Rossmann-fold domains"/>
    <property type="match status" value="1"/>
</dbReference>
<dbReference type="Pfam" id="PF01370">
    <property type="entry name" value="Epimerase"/>
    <property type="match status" value="1"/>
</dbReference>
<dbReference type="EMBL" id="BK032497">
    <property type="protein sequence ID" value="DAF42574.1"/>
    <property type="molecule type" value="Genomic_DNA"/>
</dbReference>
<protein>
    <submittedName>
        <fullName evidence="3">Nucleoside-diphosphate-sugar epimerase</fullName>
    </submittedName>
</protein>
<feature type="domain" description="NAD-dependent epimerase/dehydratase" evidence="2">
    <location>
        <begin position="6"/>
        <end position="219"/>
    </location>
</feature>
<dbReference type="InterPro" id="IPR036291">
    <property type="entry name" value="NAD(P)-bd_dom_sf"/>
</dbReference>
<organism evidence="3">
    <name type="scientific">Siphoviridae sp. ctHip2</name>
    <dbReference type="NCBI Taxonomy" id="2827830"/>
    <lineage>
        <taxon>Viruses</taxon>
        <taxon>Duplodnaviria</taxon>
        <taxon>Heunggongvirae</taxon>
        <taxon>Uroviricota</taxon>
        <taxon>Caudoviricetes</taxon>
    </lineage>
</organism>
<proteinExistence type="inferred from homology"/>
<evidence type="ECO:0000259" key="2">
    <source>
        <dbReference type="Pfam" id="PF01370"/>
    </source>
</evidence>
<comment type="similarity">
    <text evidence="1">Belongs to the NAD(P)-dependent epimerase/dehydratase family.</text>
</comment>
<evidence type="ECO:0000256" key="1">
    <source>
        <dbReference type="ARBA" id="ARBA00007637"/>
    </source>
</evidence>